<name>A0A7R9KFG0_9ACAR</name>
<evidence type="ECO:0000313" key="6">
    <source>
        <dbReference type="EMBL" id="CAD7621943.1"/>
    </source>
</evidence>
<evidence type="ECO:0000256" key="3">
    <source>
        <dbReference type="RuleBase" id="RU000489"/>
    </source>
</evidence>
<reference evidence="6" key="1">
    <citation type="submission" date="2020-11" db="EMBL/GenBank/DDBJ databases">
        <authorList>
            <person name="Tran Van P."/>
        </authorList>
    </citation>
    <scope>NUCLEOTIDE SEQUENCE</scope>
</reference>
<dbReference type="Pfam" id="PF00704">
    <property type="entry name" value="Glyco_hydro_18"/>
    <property type="match status" value="1"/>
</dbReference>
<dbReference type="Gene3D" id="3.20.20.80">
    <property type="entry name" value="Glycosidases"/>
    <property type="match status" value="1"/>
</dbReference>
<evidence type="ECO:0000256" key="2">
    <source>
        <dbReference type="ARBA" id="ARBA00023295"/>
    </source>
</evidence>
<protein>
    <recommendedName>
        <fullName evidence="5">GH18 domain-containing protein</fullName>
    </recommendedName>
</protein>
<dbReference type="EMBL" id="OC855417">
    <property type="protein sequence ID" value="CAD7621943.1"/>
    <property type="molecule type" value="Genomic_DNA"/>
</dbReference>
<dbReference type="SUPFAM" id="SSF51445">
    <property type="entry name" value="(Trans)glycosidases"/>
    <property type="match status" value="1"/>
</dbReference>
<dbReference type="PROSITE" id="PS01095">
    <property type="entry name" value="GH18_1"/>
    <property type="match status" value="1"/>
</dbReference>
<evidence type="ECO:0000313" key="7">
    <source>
        <dbReference type="Proteomes" id="UP000759131"/>
    </source>
</evidence>
<evidence type="ECO:0000259" key="5">
    <source>
        <dbReference type="PROSITE" id="PS51910"/>
    </source>
</evidence>
<dbReference type="GO" id="GO:0004568">
    <property type="term" value="F:chitinase activity"/>
    <property type="evidence" value="ECO:0007669"/>
    <property type="project" value="TreeGrafter"/>
</dbReference>
<accession>A0A7R9KFG0</accession>
<sequence>MKSETQLMISIGGGFHATALTENNRKQFADSALQIVRKYSLDGIDIDWEFPAWGTAHHNDKHTFTLLLKEMRETFDSYSRQSMGKEILLSAAVAAQYTIIERAYSAPQLIKYVNFLNLMTYDYNLFQWYWPFVGHNSPLSGPQWRVFTIFNTFNMQWSANYWHRLGVDKSKIAVGVPTYGRRFRLALPWFTAPGSPALSTSQDMTYSQICEFLRADGTTAAFDRQSGAPFAYGNNHWLTYESTQSAAQKAKWIRDEGFGGVMTFSLNADDFRGQCPDSRQFAIHSAIKDALQS</sequence>
<organism evidence="6">
    <name type="scientific">Medioppia subpectinata</name>
    <dbReference type="NCBI Taxonomy" id="1979941"/>
    <lineage>
        <taxon>Eukaryota</taxon>
        <taxon>Metazoa</taxon>
        <taxon>Ecdysozoa</taxon>
        <taxon>Arthropoda</taxon>
        <taxon>Chelicerata</taxon>
        <taxon>Arachnida</taxon>
        <taxon>Acari</taxon>
        <taxon>Acariformes</taxon>
        <taxon>Sarcoptiformes</taxon>
        <taxon>Oribatida</taxon>
        <taxon>Brachypylina</taxon>
        <taxon>Oppioidea</taxon>
        <taxon>Oppiidae</taxon>
        <taxon>Medioppia</taxon>
    </lineage>
</organism>
<dbReference type="GO" id="GO:0006032">
    <property type="term" value="P:chitin catabolic process"/>
    <property type="evidence" value="ECO:0007669"/>
    <property type="project" value="TreeGrafter"/>
</dbReference>
<dbReference type="GO" id="GO:0005975">
    <property type="term" value="P:carbohydrate metabolic process"/>
    <property type="evidence" value="ECO:0007669"/>
    <property type="project" value="InterPro"/>
</dbReference>
<keyword evidence="2 3" id="KW-0326">Glycosidase</keyword>
<dbReference type="GO" id="GO:0008061">
    <property type="term" value="F:chitin binding"/>
    <property type="evidence" value="ECO:0007669"/>
    <property type="project" value="InterPro"/>
</dbReference>
<dbReference type="EMBL" id="CAJPIZ010000842">
    <property type="protein sequence ID" value="CAG2102373.1"/>
    <property type="molecule type" value="Genomic_DNA"/>
</dbReference>
<comment type="similarity">
    <text evidence="4">Belongs to the glycosyl hydrolase 18 family.</text>
</comment>
<dbReference type="PANTHER" id="PTHR11177">
    <property type="entry name" value="CHITINASE"/>
    <property type="match status" value="1"/>
</dbReference>
<dbReference type="PROSITE" id="PS51910">
    <property type="entry name" value="GH18_2"/>
    <property type="match status" value="1"/>
</dbReference>
<evidence type="ECO:0000256" key="1">
    <source>
        <dbReference type="ARBA" id="ARBA00022801"/>
    </source>
</evidence>
<dbReference type="PANTHER" id="PTHR11177:SF390">
    <property type="entry name" value="CHITINASE 11"/>
    <property type="match status" value="1"/>
</dbReference>
<dbReference type="AlphaFoldDB" id="A0A7R9KFG0"/>
<dbReference type="SMART" id="SM00636">
    <property type="entry name" value="Glyco_18"/>
    <property type="match status" value="1"/>
</dbReference>
<keyword evidence="1 3" id="KW-0378">Hydrolase</keyword>
<proteinExistence type="inferred from homology"/>
<gene>
    <name evidence="6" type="ORF">OSB1V03_LOCUS2412</name>
</gene>
<dbReference type="InterPro" id="IPR017853">
    <property type="entry name" value="GH"/>
</dbReference>
<dbReference type="InterPro" id="IPR001223">
    <property type="entry name" value="Glyco_hydro18_cat"/>
</dbReference>
<dbReference type="Proteomes" id="UP000759131">
    <property type="component" value="Unassembled WGS sequence"/>
</dbReference>
<dbReference type="OrthoDB" id="10066324at2759"/>
<dbReference type="Gene3D" id="3.10.50.10">
    <property type="match status" value="1"/>
</dbReference>
<evidence type="ECO:0000256" key="4">
    <source>
        <dbReference type="RuleBase" id="RU004453"/>
    </source>
</evidence>
<dbReference type="GO" id="GO:0005576">
    <property type="term" value="C:extracellular region"/>
    <property type="evidence" value="ECO:0007669"/>
    <property type="project" value="TreeGrafter"/>
</dbReference>
<dbReference type="SUPFAM" id="SSF54556">
    <property type="entry name" value="Chitinase insertion domain"/>
    <property type="match status" value="1"/>
</dbReference>
<keyword evidence="7" id="KW-1185">Reference proteome</keyword>
<dbReference type="InterPro" id="IPR011583">
    <property type="entry name" value="Chitinase_II/V-like_cat"/>
</dbReference>
<dbReference type="InterPro" id="IPR050314">
    <property type="entry name" value="Glycosyl_Hydrlase_18"/>
</dbReference>
<dbReference type="InterPro" id="IPR001579">
    <property type="entry name" value="Glyco_hydro_18_chit_AS"/>
</dbReference>
<feature type="domain" description="GH18" evidence="5">
    <location>
        <begin position="1"/>
        <end position="293"/>
    </location>
</feature>
<dbReference type="InterPro" id="IPR029070">
    <property type="entry name" value="Chitinase_insertion_sf"/>
</dbReference>